<proteinExistence type="inferred from homology"/>
<accession>A0A6A6X7L8</accession>
<dbReference type="Gene3D" id="3.90.1300.10">
    <property type="entry name" value="Amidase signature (AS) domain"/>
    <property type="match status" value="1"/>
</dbReference>
<comment type="similarity">
    <text evidence="1">Belongs to the amidase family.</text>
</comment>
<dbReference type="GO" id="GO:0016787">
    <property type="term" value="F:hydrolase activity"/>
    <property type="evidence" value="ECO:0007669"/>
    <property type="project" value="UniProtKB-KW"/>
</dbReference>
<keyword evidence="2" id="KW-0378">Hydrolase</keyword>
<feature type="binding site" evidence="4">
    <location>
        <position position="211"/>
    </location>
    <ligand>
        <name>substrate</name>
    </ligand>
</feature>
<dbReference type="InterPro" id="IPR023631">
    <property type="entry name" value="Amidase_dom"/>
</dbReference>
<dbReference type="SUPFAM" id="SSF75304">
    <property type="entry name" value="Amidase signature (AS) enzymes"/>
    <property type="match status" value="1"/>
</dbReference>
<evidence type="ECO:0000256" key="2">
    <source>
        <dbReference type="ARBA" id="ARBA00022801"/>
    </source>
</evidence>
<protein>
    <submittedName>
        <fullName evidence="6">Amidase</fullName>
    </submittedName>
</protein>
<dbReference type="Pfam" id="PF01425">
    <property type="entry name" value="Amidase"/>
    <property type="match status" value="1"/>
</dbReference>
<dbReference type="PIRSF" id="PIRSF001221">
    <property type="entry name" value="Amidase_fungi"/>
    <property type="match status" value="1"/>
</dbReference>
<gene>
    <name evidence="6" type="ORF">K505DRAFT_326287</name>
</gene>
<feature type="binding site" evidence="4">
    <location>
        <begin position="232"/>
        <end position="235"/>
    </location>
    <ligand>
        <name>substrate</name>
    </ligand>
</feature>
<feature type="domain" description="Amidase" evidence="5">
    <location>
        <begin position="80"/>
        <end position="527"/>
    </location>
</feature>
<evidence type="ECO:0000256" key="1">
    <source>
        <dbReference type="ARBA" id="ARBA00009199"/>
    </source>
</evidence>
<dbReference type="PANTHER" id="PTHR46072">
    <property type="entry name" value="AMIDASE-RELATED-RELATED"/>
    <property type="match status" value="1"/>
</dbReference>
<dbReference type="EMBL" id="MU001978">
    <property type="protein sequence ID" value="KAF2792251.1"/>
    <property type="molecule type" value="Genomic_DNA"/>
</dbReference>
<reference evidence="6" key="1">
    <citation type="journal article" date="2020" name="Stud. Mycol.">
        <title>101 Dothideomycetes genomes: a test case for predicting lifestyles and emergence of pathogens.</title>
        <authorList>
            <person name="Haridas S."/>
            <person name="Albert R."/>
            <person name="Binder M."/>
            <person name="Bloem J."/>
            <person name="Labutti K."/>
            <person name="Salamov A."/>
            <person name="Andreopoulos B."/>
            <person name="Baker S."/>
            <person name="Barry K."/>
            <person name="Bills G."/>
            <person name="Bluhm B."/>
            <person name="Cannon C."/>
            <person name="Castanera R."/>
            <person name="Culley D."/>
            <person name="Daum C."/>
            <person name="Ezra D."/>
            <person name="Gonzalez J."/>
            <person name="Henrissat B."/>
            <person name="Kuo A."/>
            <person name="Liang C."/>
            <person name="Lipzen A."/>
            <person name="Lutzoni F."/>
            <person name="Magnuson J."/>
            <person name="Mondo S."/>
            <person name="Nolan M."/>
            <person name="Ohm R."/>
            <person name="Pangilinan J."/>
            <person name="Park H.-J."/>
            <person name="Ramirez L."/>
            <person name="Alfaro M."/>
            <person name="Sun H."/>
            <person name="Tritt A."/>
            <person name="Yoshinaga Y."/>
            <person name="Zwiers L.-H."/>
            <person name="Turgeon B."/>
            <person name="Goodwin S."/>
            <person name="Spatafora J."/>
            <person name="Crous P."/>
            <person name="Grigoriev I."/>
        </authorList>
    </citation>
    <scope>NUCLEOTIDE SEQUENCE</scope>
    <source>
        <strain evidence="6">CBS 109.77</strain>
    </source>
</reference>
<evidence type="ECO:0000313" key="6">
    <source>
        <dbReference type="EMBL" id="KAF2792251.1"/>
    </source>
</evidence>
<dbReference type="Proteomes" id="UP000799757">
    <property type="component" value="Unassembled WGS sequence"/>
</dbReference>
<evidence type="ECO:0000256" key="3">
    <source>
        <dbReference type="PIRSR" id="PIRSR001221-1"/>
    </source>
</evidence>
<dbReference type="AlphaFoldDB" id="A0A6A6X7L8"/>
<feature type="active site" description="Acyl-ester intermediate" evidence="3">
    <location>
        <position position="235"/>
    </location>
</feature>
<feature type="active site" description="Charge relay system" evidence="3">
    <location>
        <position position="136"/>
    </location>
</feature>
<dbReference type="InterPro" id="IPR036928">
    <property type="entry name" value="AS_sf"/>
</dbReference>
<evidence type="ECO:0000256" key="4">
    <source>
        <dbReference type="PIRSR" id="PIRSR001221-2"/>
    </source>
</evidence>
<evidence type="ECO:0000313" key="7">
    <source>
        <dbReference type="Proteomes" id="UP000799757"/>
    </source>
</evidence>
<dbReference type="OrthoDB" id="6428749at2759"/>
<feature type="active site" description="Charge relay system" evidence="3">
    <location>
        <position position="211"/>
    </location>
</feature>
<sequence length="539" mass="58692">MAVRPWQEIAADKKKEQESRIPVEWKISSSALPPPDTIDLRPFAEKSGILSANELEITSDKYDATSLASAIAAGKYSSEEVTIAFCKRAAVAQQLTNCLTEICFLDAIEAAKKLDVHFKETGETTGPLHGIPMTLKECFHVKGYDASDGYISRCFDPSTYDSYLVKILRSAGALIIAKTNNPQTMLVAESHNNVFGRTLNPVVSHLTCGGSSGGEGSVQAFRGSALGIGTDVGGSIRIPAAANGIYGFKPSFGLLPLLAYANSNWLGMNTGIPAVCGPIGHSVRDLTLLMRVVRDQKPWLVDPAVMPHVFEAGIVSRKPVVGIIRSNGLTLHPPILRGISEAATKLKAQGFEVKEFQPPFTFTQVREISEQLFTIDGLSYAREQFEASGEPPVPSVLDIGFWDIPRKTPEEQWSWNAKKLAQQKQMVDAWQEAGIDVVLCPAGAHTAVEPGKWTNDLYTVWVNALDLPAVIIPYGVADPEKDVITEGVEFVSKADEENWKMYEPEKMAGAPIALQIVGQRLTDEQLLEDVKAIEDALKM</sequence>
<keyword evidence="7" id="KW-1185">Reference proteome</keyword>
<name>A0A6A6X7L8_9PLEO</name>
<dbReference type="PANTHER" id="PTHR46072:SF11">
    <property type="entry name" value="AMIDASE-RELATED"/>
    <property type="match status" value="1"/>
</dbReference>
<organism evidence="6 7">
    <name type="scientific">Melanomma pulvis-pyrius CBS 109.77</name>
    <dbReference type="NCBI Taxonomy" id="1314802"/>
    <lineage>
        <taxon>Eukaryota</taxon>
        <taxon>Fungi</taxon>
        <taxon>Dikarya</taxon>
        <taxon>Ascomycota</taxon>
        <taxon>Pezizomycotina</taxon>
        <taxon>Dothideomycetes</taxon>
        <taxon>Pleosporomycetidae</taxon>
        <taxon>Pleosporales</taxon>
        <taxon>Melanommataceae</taxon>
        <taxon>Melanomma</taxon>
    </lineage>
</organism>
<evidence type="ECO:0000259" key="5">
    <source>
        <dbReference type="Pfam" id="PF01425"/>
    </source>
</evidence>
<feature type="binding site" evidence="4">
    <location>
        <position position="185"/>
    </location>
    <ligand>
        <name>substrate</name>
    </ligand>
</feature>